<keyword evidence="2" id="KW-0456">Lyase</keyword>
<gene>
    <name evidence="2" type="ORF">ACFP3M_30700</name>
</gene>
<evidence type="ECO:0000313" key="2">
    <source>
        <dbReference type="EMBL" id="MFC5897182.1"/>
    </source>
</evidence>
<protein>
    <submittedName>
        <fullName evidence="2">Heparin lyase I family protein</fullName>
    </submittedName>
</protein>
<name>A0ABW1FRW4_9ACTN</name>
<dbReference type="EMBL" id="JBHSPW010000019">
    <property type="protein sequence ID" value="MFC5897182.1"/>
    <property type="molecule type" value="Genomic_DNA"/>
</dbReference>
<dbReference type="Gene3D" id="2.60.120.200">
    <property type="match status" value="1"/>
</dbReference>
<proteinExistence type="predicted"/>
<feature type="region of interest" description="Disordered" evidence="1">
    <location>
        <begin position="35"/>
        <end position="62"/>
    </location>
</feature>
<dbReference type="GO" id="GO:0016829">
    <property type="term" value="F:lyase activity"/>
    <property type="evidence" value="ECO:0007669"/>
    <property type="project" value="UniProtKB-KW"/>
</dbReference>
<comment type="caution">
    <text evidence="2">The sequence shown here is derived from an EMBL/GenBank/DDBJ whole genome shotgun (WGS) entry which is preliminary data.</text>
</comment>
<reference evidence="3" key="1">
    <citation type="journal article" date="2019" name="Int. J. Syst. Evol. Microbiol.">
        <title>The Global Catalogue of Microorganisms (GCM) 10K type strain sequencing project: providing services to taxonomists for standard genome sequencing and annotation.</title>
        <authorList>
            <consortium name="The Broad Institute Genomics Platform"/>
            <consortium name="The Broad Institute Genome Sequencing Center for Infectious Disease"/>
            <person name="Wu L."/>
            <person name="Ma J."/>
        </authorList>
    </citation>
    <scope>NUCLEOTIDE SEQUENCE [LARGE SCALE GENOMIC DNA]</scope>
    <source>
        <strain evidence="3">CGMCC 1.15809</strain>
    </source>
</reference>
<dbReference type="InterPro" id="IPR025975">
    <property type="entry name" value="Polysacc_lyase"/>
</dbReference>
<keyword evidence="3" id="KW-1185">Reference proteome</keyword>
<accession>A0ABW1FRW4</accession>
<dbReference type="Proteomes" id="UP001596241">
    <property type="component" value="Unassembled WGS sequence"/>
</dbReference>
<organism evidence="2 3">
    <name type="scientific">Streptomyces ramulosus</name>
    <dbReference type="NCBI Taxonomy" id="47762"/>
    <lineage>
        <taxon>Bacteria</taxon>
        <taxon>Bacillati</taxon>
        <taxon>Actinomycetota</taxon>
        <taxon>Actinomycetes</taxon>
        <taxon>Kitasatosporales</taxon>
        <taxon>Streptomycetaceae</taxon>
        <taxon>Streptomyces</taxon>
    </lineage>
</organism>
<dbReference type="RefSeq" id="WP_345077069.1">
    <property type="nucleotide sequence ID" value="NZ_BAAAWG010000001.1"/>
</dbReference>
<sequence length="289" mass="30667">MRRASTRPLRRSVALLAGLGLIGLIGLWAVANAAGSTPPSAPGSTAAAPPAAPSPRPPVHRAAPLWRADPAVGIKAFEGVETKPGQVSVVDDPAGRYGKTYALHTSGRKVDDATRVRVETRGQRTSGGPLRFAKEGDVFYVGWRSMWGPLPTRKGEWVTLWQLKDYGSGAATPPLSLRARGDGTVDLEYSDPELKTTQLWHTGLKPGSWHSFVVGLKISKDPAKGWVKLWHNGAAQKLAGGAAQYRAATLRAGWVTDKWGVYRSDGVTGAATAYLNDAAVGRAYGDVAP</sequence>
<evidence type="ECO:0000313" key="3">
    <source>
        <dbReference type="Proteomes" id="UP001596241"/>
    </source>
</evidence>
<dbReference type="Pfam" id="PF14099">
    <property type="entry name" value="Polysacc_lyase"/>
    <property type="match status" value="1"/>
</dbReference>
<evidence type="ECO:0000256" key="1">
    <source>
        <dbReference type="SAM" id="MobiDB-lite"/>
    </source>
</evidence>
<feature type="compositionally biased region" description="Low complexity" evidence="1">
    <location>
        <begin position="35"/>
        <end position="49"/>
    </location>
</feature>